<dbReference type="AlphaFoldDB" id="A0AAW0B6M9"/>
<keyword evidence="2" id="KW-1185">Reference proteome</keyword>
<accession>A0AAW0B6M9</accession>
<gene>
    <name evidence="1" type="ORF">R3P38DRAFT_2962292</name>
</gene>
<dbReference type="EMBL" id="JAWWNJ010000038">
    <property type="protein sequence ID" value="KAK7021558.1"/>
    <property type="molecule type" value="Genomic_DNA"/>
</dbReference>
<name>A0AAW0B6M9_9AGAR</name>
<comment type="caution">
    <text evidence="1">The sequence shown here is derived from an EMBL/GenBank/DDBJ whole genome shotgun (WGS) entry which is preliminary data.</text>
</comment>
<proteinExistence type="predicted"/>
<evidence type="ECO:0000313" key="1">
    <source>
        <dbReference type="EMBL" id="KAK7021558.1"/>
    </source>
</evidence>
<dbReference type="Proteomes" id="UP001362999">
    <property type="component" value="Unassembled WGS sequence"/>
</dbReference>
<reference evidence="1 2" key="1">
    <citation type="journal article" date="2024" name="J Genomics">
        <title>Draft genome sequencing and assembly of Favolaschia claudopus CIRM-BRFM 2984 isolated from oak limbs.</title>
        <authorList>
            <person name="Navarro D."/>
            <person name="Drula E."/>
            <person name="Chaduli D."/>
            <person name="Cazenave R."/>
            <person name="Ahrendt S."/>
            <person name="Wang J."/>
            <person name="Lipzen A."/>
            <person name="Daum C."/>
            <person name="Barry K."/>
            <person name="Grigoriev I.V."/>
            <person name="Favel A."/>
            <person name="Rosso M.N."/>
            <person name="Martin F."/>
        </authorList>
    </citation>
    <scope>NUCLEOTIDE SEQUENCE [LARGE SCALE GENOMIC DNA]</scope>
    <source>
        <strain evidence="1 2">CIRM-BRFM 2984</strain>
    </source>
</reference>
<evidence type="ECO:0000313" key="2">
    <source>
        <dbReference type="Proteomes" id="UP001362999"/>
    </source>
</evidence>
<organism evidence="1 2">
    <name type="scientific">Favolaschia claudopus</name>
    <dbReference type="NCBI Taxonomy" id="2862362"/>
    <lineage>
        <taxon>Eukaryota</taxon>
        <taxon>Fungi</taxon>
        <taxon>Dikarya</taxon>
        <taxon>Basidiomycota</taxon>
        <taxon>Agaricomycotina</taxon>
        <taxon>Agaricomycetes</taxon>
        <taxon>Agaricomycetidae</taxon>
        <taxon>Agaricales</taxon>
        <taxon>Marasmiineae</taxon>
        <taxon>Mycenaceae</taxon>
        <taxon>Favolaschia</taxon>
    </lineage>
</organism>
<sequence>MERHREFERIEKEKNLYKLQVRVGELRGMDIFEFIKAPASLFSPPPDVNDANMEDSTSNFREDFQRLEGERRPKEMIMSAQELMDLLGVYLAKSGKEKGTMSCETAISRQMPAGVSSSSESYPDLPSGSSLFIDPDSCMWPACPKLEDLLGILVEGFQLVQPRPLPPILEVEFKQHLFYLTSAVNSTSTSFQQAIPSLYHSQKTFWLPSSSLYLASVSPSSAHTPTSHRFFYWDPLLLVFNGIACTICNCPLSSLGPIRSGPIMVYDFTGPFYIIGCSYICTNSHLYASTEHAVFCTLPEKLQYEFPAHLLASEVGTEADIWSWKARGVSRAVWN</sequence>
<protein>
    <submittedName>
        <fullName evidence="1">Uncharacterized protein</fullName>
    </submittedName>
</protein>